<dbReference type="Gene3D" id="1.10.238.20">
    <property type="entry name" value="Pheromone/general odorant binding protein domain"/>
    <property type="match status" value="1"/>
</dbReference>
<sequence>MKLLASTSILVILLISSSFGLIDYKRFGKKFTALIYRSHRLCKDTTGVSQQLIDGVKVGQFPDNEPSIQSYTFCLWAATDGLFDDNYKFNKDVVNDYLSEINAIQDADKYLTCNENALKLDGTPTYKVWEMEKCIYKNVPTENFIYF</sequence>
<name>A0A1J0KKD9_9CUCU</name>
<proteinExistence type="evidence at transcript level"/>
<dbReference type="EMBL" id="KX290613">
    <property type="protein sequence ID" value="APC94184.1"/>
    <property type="molecule type" value="mRNA"/>
</dbReference>
<dbReference type="AlphaFoldDB" id="A0A1J0KKD9"/>
<keyword evidence="1" id="KW-0732">Signal</keyword>
<organism evidence="2">
    <name type="scientific">Pyrrhalta maculicollis</name>
    <dbReference type="NCBI Taxonomy" id="226885"/>
    <lineage>
        <taxon>Eukaryota</taxon>
        <taxon>Metazoa</taxon>
        <taxon>Ecdysozoa</taxon>
        <taxon>Arthropoda</taxon>
        <taxon>Hexapoda</taxon>
        <taxon>Insecta</taxon>
        <taxon>Pterygota</taxon>
        <taxon>Neoptera</taxon>
        <taxon>Endopterygota</taxon>
        <taxon>Coleoptera</taxon>
        <taxon>Polyphaga</taxon>
        <taxon>Cucujiformia</taxon>
        <taxon>Chrysomeloidea</taxon>
        <taxon>Chrysomelidae</taxon>
        <taxon>Galerucinae</taxon>
        <taxon>Coelomerites</taxon>
        <taxon>Pyrrhalta</taxon>
    </lineage>
</organism>
<dbReference type="GO" id="GO:0005549">
    <property type="term" value="F:odorant binding"/>
    <property type="evidence" value="ECO:0007669"/>
    <property type="project" value="InterPro"/>
</dbReference>
<dbReference type="Pfam" id="PF01395">
    <property type="entry name" value="PBP_GOBP"/>
    <property type="match status" value="1"/>
</dbReference>
<dbReference type="SUPFAM" id="SSF47565">
    <property type="entry name" value="Insect pheromone/odorant-binding proteins"/>
    <property type="match status" value="1"/>
</dbReference>
<accession>A0A1J0KKD9</accession>
<evidence type="ECO:0000256" key="1">
    <source>
        <dbReference type="SAM" id="SignalP"/>
    </source>
</evidence>
<protein>
    <submittedName>
        <fullName evidence="2">Odorant-binding protein 36</fullName>
    </submittedName>
</protein>
<evidence type="ECO:0000313" key="2">
    <source>
        <dbReference type="EMBL" id="APC94184.1"/>
    </source>
</evidence>
<dbReference type="InterPro" id="IPR036728">
    <property type="entry name" value="PBP_GOBP_sf"/>
</dbReference>
<dbReference type="InterPro" id="IPR006170">
    <property type="entry name" value="PBP/GOBP"/>
</dbReference>
<feature type="chain" id="PRO_5009613898" evidence="1">
    <location>
        <begin position="21"/>
        <end position="147"/>
    </location>
</feature>
<dbReference type="CDD" id="cd23992">
    <property type="entry name" value="PBP_GOBP"/>
    <property type="match status" value="1"/>
</dbReference>
<feature type="signal peptide" evidence="1">
    <location>
        <begin position="1"/>
        <end position="20"/>
    </location>
</feature>
<reference evidence="2" key="1">
    <citation type="journal article" date="2016" name="Insect Biochem. Mol. Biol.">
        <title>Comparative transcriptome analysis of chemosensory genes in two sister leaf beetles provides insights into chemosensory speciation.</title>
        <authorList>
            <person name="Zhang B."/>
            <person name="Zhang W."/>
            <person name="Nie R.E."/>
            <person name="Li W.Z."/>
            <person name="Segraves K.A."/>
            <person name="Yang X.K."/>
            <person name="Xue H.J."/>
        </authorList>
    </citation>
    <scope>NUCLEOTIDE SEQUENCE</scope>
</reference>